<dbReference type="EMBL" id="JAEDAE010000002">
    <property type="protein sequence ID" value="MBH8557652.1"/>
    <property type="molecule type" value="Genomic_DNA"/>
</dbReference>
<evidence type="ECO:0000256" key="1">
    <source>
        <dbReference type="SAM" id="Phobius"/>
    </source>
</evidence>
<evidence type="ECO:0000259" key="2">
    <source>
        <dbReference type="Pfam" id="PF01757"/>
    </source>
</evidence>
<reference evidence="3 4" key="1">
    <citation type="submission" date="2020-12" db="EMBL/GenBank/DDBJ databases">
        <title>Hymenobacter sp.</title>
        <authorList>
            <person name="Kim M.K."/>
        </authorList>
    </citation>
    <scope>NUCLEOTIDE SEQUENCE [LARGE SCALE GENOMIC DNA]</scope>
    <source>
        <strain evidence="3 4">BT442</strain>
    </source>
</reference>
<dbReference type="Proteomes" id="UP000625631">
    <property type="component" value="Unassembled WGS sequence"/>
</dbReference>
<dbReference type="InterPro" id="IPR002656">
    <property type="entry name" value="Acyl_transf_3_dom"/>
</dbReference>
<dbReference type="InterPro" id="IPR050879">
    <property type="entry name" value="Acyltransferase_3"/>
</dbReference>
<dbReference type="Pfam" id="PF01757">
    <property type="entry name" value="Acyl_transf_3"/>
    <property type="match status" value="1"/>
</dbReference>
<feature type="transmembrane region" description="Helical" evidence="1">
    <location>
        <begin position="248"/>
        <end position="272"/>
    </location>
</feature>
<feature type="transmembrane region" description="Helical" evidence="1">
    <location>
        <begin position="309"/>
        <end position="331"/>
    </location>
</feature>
<organism evidence="3 4">
    <name type="scientific">Hymenobacter negativus</name>
    <dbReference type="NCBI Taxonomy" id="2795026"/>
    <lineage>
        <taxon>Bacteria</taxon>
        <taxon>Pseudomonadati</taxon>
        <taxon>Bacteroidota</taxon>
        <taxon>Cytophagia</taxon>
        <taxon>Cytophagales</taxon>
        <taxon>Hymenobacteraceae</taxon>
        <taxon>Hymenobacter</taxon>
    </lineage>
</organism>
<keyword evidence="1" id="KW-0812">Transmembrane</keyword>
<feature type="transmembrane region" description="Helical" evidence="1">
    <location>
        <begin position="278"/>
        <end position="297"/>
    </location>
</feature>
<keyword evidence="3" id="KW-0808">Transferase</keyword>
<comment type="caution">
    <text evidence="3">The sequence shown here is derived from an EMBL/GenBank/DDBJ whole genome shotgun (WGS) entry which is preliminary data.</text>
</comment>
<proteinExistence type="predicted"/>
<feature type="transmembrane region" description="Helical" evidence="1">
    <location>
        <begin position="95"/>
        <end position="113"/>
    </location>
</feature>
<evidence type="ECO:0000313" key="3">
    <source>
        <dbReference type="EMBL" id="MBH8557652.1"/>
    </source>
</evidence>
<keyword evidence="4" id="KW-1185">Reference proteome</keyword>
<accession>A0ABS0Q583</accession>
<gene>
    <name evidence="3" type="ORF">I7X13_06310</name>
</gene>
<dbReference type="PANTHER" id="PTHR23028:SF131">
    <property type="entry name" value="BLR2367 PROTEIN"/>
    <property type="match status" value="1"/>
</dbReference>
<name>A0ABS0Q583_9BACT</name>
<keyword evidence="3" id="KW-0012">Acyltransferase</keyword>
<sequence>MDILHALRGFCAFYVVVFHAKFLLWSGGTEYLRAFPRAGWSPLQYIAFIGDMLSSAGYEMVIFFFVLSGFFIRYAQLKKHRPAFRFYLNRIVRIYPPYLASLVLGGVVLAYVASAHPALMTNSIGRELNAGLLGAWHELHPLTLRAVGRAILFLKPGEHYFGYNGVYWSLLPEALFYLAVPLAFWRIRYYYALSAAFYAFGVVASVLHLDTGFLGDFLFLFNGYFALGVGLYDVVVTRSNWLPAFRRVSGFWLVLGTGALMLLLIAMAALHLRLLSGPVASVLAVLSVSALLAGRVSRQNLLVRAFHEVGIFSFSLYLYHFPLLILGYVGIVALTGELVSYTRYYWVTLPLITAGCFALYYITERAAVRFFRGT</sequence>
<feature type="transmembrane region" description="Helical" evidence="1">
    <location>
        <begin position="343"/>
        <end position="362"/>
    </location>
</feature>
<dbReference type="PANTHER" id="PTHR23028">
    <property type="entry name" value="ACETYLTRANSFERASE"/>
    <property type="match status" value="1"/>
</dbReference>
<keyword evidence="1" id="KW-0472">Membrane</keyword>
<feature type="transmembrane region" description="Helical" evidence="1">
    <location>
        <begin position="189"/>
        <end position="207"/>
    </location>
</feature>
<dbReference type="GO" id="GO:0016746">
    <property type="term" value="F:acyltransferase activity"/>
    <property type="evidence" value="ECO:0007669"/>
    <property type="project" value="UniProtKB-KW"/>
</dbReference>
<keyword evidence="1" id="KW-1133">Transmembrane helix</keyword>
<feature type="domain" description="Acyltransferase 3" evidence="2">
    <location>
        <begin position="4"/>
        <end position="360"/>
    </location>
</feature>
<feature type="transmembrane region" description="Helical" evidence="1">
    <location>
        <begin position="45"/>
        <end position="74"/>
    </location>
</feature>
<dbReference type="RefSeq" id="WP_198074805.1">
    <property type="nucleotide sequence ID" value="NZ_JAEDAE010000002.1"/>
</dbReference>
<feature type="transmembrane region" description="Helical" evidence="1">
    <location>
        <begin position="213"/>
        <end position="236"/>
    </location>
</feature>
<feature type="transmembrane region" description="Helical" evidence="1">
    <location>
        <begin position="165"/>
        <end position="184"/>
    </location>
</feature>
<evidence type="ECO:0000313" key="4">
    <source>
        <dbReference type="Proteomes" id="UP000625631"/>
    </source>
</evidence>
<protein>
    <submittedName>
        <fullName evidence="3">Acyltransferase</fullName>
    </submittedName>
</protein>
<feature type="transmembrane region" description="Helical" evidence="1">
    <location>
        <begin position="7"/>
        <end position="25"/>
    </location>
</feature>